<proteinExistence type="predicted"/>
<dbReference type="EMBL" id="SJPZ01000003">
    <property type="protein sequence ID" value="TWU61104.1"/>
    <property type="molecule type" value="Genomic_DNA"/>
</dbReference>
<evidence type="ECO:0000256" key="1">
    <source>
        <dbReference type="SAM" id="Phobius"/>
    </source>
</evidence>
<sequence length="147" mass="16437">MENHSETNSFVDTLLFGINFAVATLFFIACVIAIATADNPFEFLGGVFMLLPVLGYAIAEWLCWYRREYWLRRPMGILNLLLAAFFVFAGVTNVGEVVLADDPVDPMFFVIFGLGFVVISAYLGSCGWRRIHLPTSATDRTSPLNDR</sequence>
<dbReference type="OrthoDB" id="289840at2"/>
<dbReference type="RefSeq" id="WP_146416433.1">
    <property type="nucleotide sequence ID" value="NZ_SJPZ01000003.1"/>
</dbReference>
<gene>
    <name evidence="2" type="ORF">V7x_54160</name>
</gene>
<feature type="transmembrane region" description="Helical" evidence="1">
    <location>
        <begin position="12"/>
        <end position="37"/>
    </location>
</feature>
<name>A0A5C6FLV7_9PLAN</name>
<organism evidence="2 3">
    <name type="scientific">Crateriforma conspicua</name>
    <dbReference type="NCBI Taxonomy" id="2527996"/>
    <lineage>
        <taxon>Bacteria</taxon>
        <taxon>Pseudomonadati</taxon>
        <taxon>Planctomycetota</taxon>
        <taxon>Planctomycetia</taxon>
        <taxon>Planctomycetales</taxon>
        <taxon>Planctomycetaceae</taxon>
        <taxon>Crateriforma</taxon>
    </lineage>
</organism>
<evidence type="ECO:0000313" key="2">
    <source>
        <dbReference type="EMBL" id="TWU61104.1"/>
    </source>
</evidence>
<keyword evidence="1" id="KW-1133">Transmembrane helix</keyword>
<keyword evidence="1" id="KW-0472">Membrane</keyword>
<dbReference type="Proteomes" id="UP000316476">
    <property type="component" value="Unassembled WGS sequence"/>
</dbReference>
<feature type="transmembrane region" description="Helical" evidence="1">
    <location>
        <begin position="43"/>
        <end position="65"/>
    </location>
</feature>
<feature type="transmembrane region" description="Helical" evidence="1">
    <location>
        <begin position="77"/>
        <end position="95"/>
    </location>
</feature>
<reference evidence="2 3" key="1">
    <citation type="submission" date="2019-02" db="EMBL/GenBank/DDBJ databases">
        <title>Deep-cultivation of Planctomycetes and their phenomic and genomic characterization uncovers novel biology.</title>
        <authorList>
            <person name="Wiegand S."/>
            <person name="Jogler M."/>
            <person name="Boedeker C."/>
            <person name="Pinto D."/>
            <person name="Vollmers J."/>
            <person name="Rivas-Marin E."/>
            <person name="Kohn T."/>
            <person name="Peeters S.H."/>
            <person name="Heuer A."/>
            <person name="Rast P."/>
            <person name="Oberbeckmann S."/>
            <person name="Bunk B."/>
            <person name="Jeske O."/>
            <person name="Meyerdierks A."/>
            <person name="Storesund J.E."/>
            <person name="Kallscheuer N."/>
            <person name="Luecker S."/>
            <person name="Lage O.M."/>
            <person name="Pohl T."/>
            <person name="Merkel B.J."/>
            <person name="Hornburger P."/>
            <person name="Mueller R.-W."/>
            <person name="Bruemmer F."/>
            <person name="Labrenz M."/>
            <person name="Spormann A.M."/>
            <person name="Op Den Camp H."/>
            <person name="Overmann J."/>
            <person name="Amann R."/>
            <person name="Jetten M.S.M."/>
            <person name="Mascher T."/>
            <person name="Medema M.H."/>
            <person name="Devos D.P."/>
            <person name="Kaster A.-K."/>
            <person name="Ovreas L."/>
            <person name="Rohde M."/>
            <person name="Galperin M.Y."/>
            <person name="Jogler C."/>
        </authorList>
    </citation>
    <scope>NUCLEOTIDE SEQUENCE [LARGE SCALE GENOMIC DNA]</scope>
    <source>
        <strain evidence="2 3">V7</strain>
    </source>
</reference>
<dbReference type="AlphaFoldDB" id="A0A5C6FLV7"/>
<protein>
    <submittedName>
        <fullName evidence="2">Uncharacterized protein</fullName>
    </submittedName>
</protein>
<accession>A0A5C6FLV7</accession>
<comment type="caution">
    <text evidence="2">The sequence shown here is derived from an EMBL/GenBank/DDBJ whole genome shotgun (WGS) entry which is preliminary data.</text>
</comment>
<evidence type="ECO:0000313" key="3">
    <source>
        <dbReference type="Proteomes" id="UP000316476"/>
    </source>
</evidence>
<feature type="transmembrane region" description="Helical" evidence="1">
    <location>
        <begin position="107"/>
        <end position="124"/>
    </location>
</feature>
<keyword evidence="1" id="KW-0812">Transmembrane</keyword>